<reference evidence="3" key="1">
    <citation type="submission" date="2018-10" db="EMBL/GenBank/DDBJ databases">
        <title>Hidden diversity of soil giant viruses.</title>
        <authorList>
            <person name="Schulz F."/>
            <person name="Alteio L."/>
            <person name="Goudeau D."/>
            <person name="Ryan E.M."/>
            <person name="Malmstrom R.R."/>
            <person name="Blanchard J."/>
            <person name="Woyke T."/>
        </authorList>
    </citation>
    <scope>NUCLEOTIDE SEQUENCE</scope>
    <source>
        <strain evidence="3">SYV1</strain>
    </source>
</reference>
<feature type="transmembrane region" description="Helical" evidence="2">
    <location>
        <begin position="279"/>
        <end position="305"/>
    </location>
</feature>
<protein>
    <submittedName>
        <fullName evidence="3">Uncharacterized protein</fullName>
    </submittedName>
</protein>
<feature type="transmembrane region" description="Helical" evidence="2">
    <location>
        <begin position="27"/>
        <end position="51"/>
    </location>
</feature>
<keyword evidence="2" id="KW-1133">Transmembrane helix</keyword>
<evidence type="ECO:0000313" key="3">
    <source>
        <dbReference type="EMBL" id="AYV86454.1"/>
    </source>
</evidence>
<keyword evidence="2" id="KW-0812">Transmembrane</keyword>
<proteinExistence type="predicted"/>
<feature type="transmembrane region" description="Helical" evidence="2">
    <location>
        <begin position="71"/>
        <end position="92"/>
    </location>
</feature>
<name>A0A3G5AIM6_9VIRU</name>
<feature type="region of interest" description="Disordered" evidence="1">
    <location>
        <begin position="386"/>
        <end position="407"/>
    </location>
</feature>
<evidence type="ECO:0000256" key="1">
    <source>
        <dbReference type="SAM" id="MobiDB-lite"/>
    </source>
</evidence>
<accession>A0A3G5AIM6</accession>
<dbReference type="EMBL" id="MK072507">
    <property type="protein sequence ID" value="AYV86454.1"/>
    <property type="molecule type" value="Genomic_DNA"/>
</dbReference>
<feature type="transmembrane region" description="Helical" evidence="2">
    <location>
        <begin position="237"/>
        <end position="259"/>
    </location>
</feature>
<evidence type="ECO:0000256" key="2">
    <source>
        <dbReference type="SAM" id="Phobius"/>
    </source>
</evidence>
<feature type="transmembrane region" description="Helical" evidence="2">
    <location>
        <begin position="104"/>
        <end position="125"/>
    </location>
</feature>
<feature type="transmembrane region" description="Helical" evidence="2">
    <location>
        <begin position="653"/>
        <end position="675"/>
    </location>
</feature>
<feature type="transmembrane region" description="Helical" evidence="2">
    <location>
        <begin position="317"/>
        <end position="338"/>
    </location>
</feature>
<organism evidence="3">
    <name type="scientific">Sylvanvirus sp</name>
    <dbReference type="NCBI Taxonomy" id="2487774"/>
    <lineage>
        <taxon>Viruses</taxon>
    </lineage>
</organism>
<feature type="transmembrane region" description="Helical" evidence="2">
    <location>
        <begin position="174"/>
        <end position="198"/>
    </location>
</feature>
<sequence>MSSIPNPTPLFPWYYNNPVPHSSWSEWFFVPCHIALLHSIFNGFTCILGVIDVLSDILVLQQFYEDGEQVYFYISIAILACSWVAYPTVFMFQYYRGIQHSYNHLACFLMLLCISPALPFLSVLMEEQYPWTLDFFGPWNLIHIHISNRESNSSNLEDQNIHGTVKSFLKRSCFYQSGFIVESVMEAIPQSVLLTIYLVIHEGQYTSLHLFSLIISMLTVMSKGFIVAYSIDTRVCILSFLTVIVDLFGLYSTMAFLFYSTPSMSLYSIPFIDQQLPSYPLCSILWIWKETILLGSVAILGILWILHSCFYFNRNHILFYIGWMLVFVCLSIPAFFLLEGCRWTLILFLTYGDVRNSNFNKKLYTFLHGQEVSNRLGFYSQMDWSLSTNSSNSRKRSETITSSPLGLSPSKARTLTMATRHSRLQLCKKYIEDVLLSPLLSHPPLHLDPVMWLEEFSWYHFEEQRVHSAACSCNCSLSRTLNERSVTCPINLSDIDFDLDDYLLDQQLGPIGDTSRFTEYEYRALILHSTFSSLSIKSKLAISNPLPLNVTPINGNQHIWEFLCRCCNVWKHQFFYICSLRFELINWTNKSQLHYVILSSLRLWYLYIVLPVYILSSTLSLLYPFAACVYALVTSYSDAITGNGLHPFTLFCFYGLSTIISFCLLPSLFTLLHLLDRFEYCSSVYDGIIIESFVSTGTYSDSFIFNPLKDLLYNRYYNFTLKRYVYHVLTTSLSTTLKNPILEPMDSVFVDLLSTQSAESAIYPVCSIQLPSILADIVIQYIPYTDVIEIYQAYDTDSSFKLYKGLVSNSGIRYRQIFRSLTALRDAPAYKFIQSTDIKQNETFYVPCVSLRTGYDITDVAVMAHNMWHTLIETVCIEIKDLFIDFEMVLTGNRVNDEKLLSNSLYEIEYVDVSSSMNKINDFQENESMSNDLNESKSIEEPTITTKKFKAPIHFRRVHVVPHYRKIFHDLFEERFKCSIDLFRESLRGCTIEFDLQNQNVVHFQTR</sequence>
<feature type="transmembrane region" description="Helical" evidence="2">
    <location>
        <begin position="210"/>
        <end position="231"/>
    </location>
</feature>
<keyword evidence="2" id="KW-0472">Membrane</keyword>
<feature type="transmembrane region" description="Helical" evidence="2">
    <location>
        <begin position="604"/>
        <end position="633"/>
    </location>
</feature>
<gene>
    <name evidence="3" type="ORF">Sylvanvirus1_50</name>
</gene>